<dbReference type="RefSeq" id="WP_270879226.1">
    <property type="nucleotide sequence ID" value="NZ_JAQFVF010000023.1"/>
</dbReference>
<dbReference type="InterPro" id="IPR032466">
    <property type="entry name" value="Metal_Hydrolase"/>
</dbReference>
<keyword evidence="3 4" id="KW-0378">Hydrolase</keyword>
<evidence type="ECO:0000256" key="3">
    <source>
        <dbReference type="ARBA" id="ARBA00022801"/>
    </source>
</evidence>
<name>A0ABW0KHQ9_9BACL</name>
<dbReference type="CDD" id="cd01310">
    <property type="entry name" value="TatD_DNAse"/>
    <property type="match status" value="1"/>
</dbReference>
<evidence type="ECO:0000256" key="1">
    <source>
        <dbReference type="ARBA" id="ARBA00009275"/>
    </source>
</evidence>
<organism evidence="4 5">
    <name type="scientific">Paenibacillus aestuarii</name>
    <dbReference type="NCBI Taxonomy" id="516965"/>
    <lineage>
        <taxon>Bacteria</taxon>
        <taxon>Bacillati</taxon>
        <taxon>Bacillota</taxon>
        <taxon>Bacilli</taxon>
        <taxon>Bacillales</taxon>
        <taxon>Paenibacillaceae</taxon>
        <taxon>Paenibacillus</taxon>
    </lineage>
</organism>
<evidence type="ECO:0000256" key="2">
    <source>
        <dbReference type="ARBA" id="ARBA00022723"/>
    </source>
</evidence>
<dbReference type="Pfam" id="PF01026">
    <property type="entry name" value="TatD_DNase"/>
    <property type="match status" value="1"/>
</dbReference>
<protein>
    <submittedName>
        <fullName evidence="4">TatD family hydrolase</fullName>
    </submittedName>
</protein>
<evidence type="ECO:0000313" key="5">
    <source>
        <dbReference type="Proteomes" id="UP001596044"/>
    </source>
</evidence>
<reference evidence="5" key="1">
    <citation type="journal article" date="2019" name="Int. J. Syst. Evol. Microbiol.">
        <title>The Global Catalogue of Microorganisms (GCM) 10K type strain sequencing project: providing services to taxonomists for standard genome sequencing and annotation.</title>
        <authorList>
            <consortium name="The Broad Institute Genomics Platform"/>
            <consortium name="The Broad Institute Genome Sequencing Center for Infectious Disease"/>
            <person name="Wu L."/>
            <person name="Ma J."/>
        </authorList>
    </citation>
    <scope>NUCLEOTIDE SEQUENCE [LARGE SCALE GENOMIC DNA]</scope>
    <source>
        <strain evidence="5">KACC 11904</strain>
    </source>
</reference>
<dbReference type="PIRSF" id="PIRSF005902">
    <property type="entry name" value="DNase_TatD"/>
    <property type="match status" value="1"/>
</dbReference>
<dbReference type="PANTHER" id="PTHR46317">
    <property type="entry name" value="HYDROLASE OF PHP SUPERFAMILY-RELATED PROTEIN"/>
    <property type="match status" value="1"/>
</dbReference>
<dbReference type="EMBL" id="JBHSMJ010000065">
    <property type="protein sequence ID" value="MFC5452968.1"/>
    <property type="molecule type" value="Genomic_DNA"/>
</dbReference>
<dbReference type="InterPro" id="IPR001130">
    <property type="entry name" value="TatD-like"/>
</dbReference>
<dbReference type="Proteomes" id="UP001596044">
    <property type="component" value="Unassembled WGS sequence"/>
</dbReference>
<dbReference type="Gene3D" id="3.20.20.140">
    <property type="entry name" value="Metal-dependent hydrolases"/>
    <property type="match status" value="1"/>
</dbReference>
<gene>
    <name evidence="4" type="ORF">ACFPOG_32670</name>
</gene>
<evidence type="ECO:0000313" key="4">
    <source>
        <dbReference type="EMBL" id="MFC5452968.1"/>
    </source>
</evidence>
<dbReference type="GO" id="GO:0016787">
    <property type="term" value="F:hydrolase activity"/>
    <property type="evidence" value="ECO:0007669"/>
    <property type="project" value="UniProtKB-KW"/>
</dbReference>
<sequence>MIKGVEAHIHLDMYEESKAREIAAELHDHHVLAIIAVSRHLASSNATKALRDHAPDRVFAAYGFHPEQQLPTEDELTALESWIIEHADEAVAIGEIGLPYYMRKEAEEQGAEFDLEPYIKVLDRMLRLAARLHKPVALHAVYEDADIVCDLLDRHGIRKAHFHWFKGSSLTLQRMMNSGFMISITPDVLYENEIQDLVRIYPIEQMMVETDGPWPFEGPFEGRETHPHMIFAVIEQIANIKHIPLQEAADRLLRNTVQFYSLPINNE</sequence>
<proteinExistence type="inferred from homology"/>
<comment type="similarity">
    <text evidence="1">Belongs to the metallo-dependent hydrolases superfamily. TatD-type hydrolase family.</text>
</comment>
<dbReference type="SUPFAM" id="SSF51556">
    <property type="entry name" value="Metallo-dependent hydrolases"/>
    <property type="match status" value="1"/>
</dbReference>
<keyword evidence="2" id="KW-0479">Metal-binding</keyword>
<accession>A0ABW0KHQ9</accession>
<dbReference type="PANTHER" id="PTHR46317:SF1">
    <property type="entry name" value="HYDROLASE, TATD FAMILY"/>
    <property type="match status" value="1"/>
</dbReference>
<comment type="caution">
    <text evidence="4">The sequence shown here is derived from an EMBL/GenBank/DDBJ whole genome shotgun (WGS) entry which is preliminary data.</text>
</comment>
<keyword evidence="5" id="KW-1185">Reference proteome</keyword>